<accession>A0ABV9HE87</accession>
<keyword evidence="1" id="KW-0732">Signal</keyword>
<dbReference type="SUPFAM" id="SSF63829">
    <property type="entry name" value="Calcium-dependent phosphotriesterase"/>
    <property type="match status" value="1"/>
</dbReference>
<protein>
    <submittedName>
        <fullName evidence="2">SMP-30/gluconolactonase/LRE family protein</fullName>
    </submittedName>
</protein>
<dbReference type="RefSeq" id="WP_377134888.1">
    <property type="nucleotide sequence ID" value="NZ_JBHSFI010000003.1"/>
</dbReference>
<keyword evidence="3" id="KW-1185">Reference proteome</keyword>
<proteinExistence type="predicted"/>
<feature type="chain" id="PRO_5046124268" evidence="1">
    <location>
        <begin position="30"/>
        <end position="333"/>
    </location>
</feature>
<dbReference type="Proteomes" id="UP001596011">
    <property type="component" value="Unassembled WGS sequence"/>
</dbReference>
<sequence length="333" mass="35246">MFSYPKRLAAPTAILAAITLAAVPATAVAAPGAAPSGSTAQQLAPQLAHGLRDPFPQIELPDRIELPDGFQPEGITTAGPVAWFGSLADGDIYRADLLTGEGEVISQGPGTPSVGLTVDARGRLFVAGGPGGGARVVDGRSGEVLATYDLGGGFVNDVVVTRDYAYFTDSQRAVVHRLHLGPRGKLTDTHDELALHGDWEQVDGFNANGITTAPDGKNLLVVNSTTGDLFRVDRDNGHADRVDLGDARLTNGDGMLRTGRTLYVAQNTSNQVATLRLGRTASEGRVVQTRTSDDFDTPTTIARFAGALYLPNARFTTTPEDDTEYWVTRLPLH</sequence>
<gene>
    <name evidence="2" type="ORF">ACFO6V_10285</name>
</gene>
<evidence type="ECO:0000313" key="2">
    <source>
        <dbReference type="EMBL" id="MFC4628622.1"/>
    </source>
</evidence>
<name>A0ABV9HE87_9MICO</name>
<dbReference type="EMBL" id="JBHSFI010000003">
    <property type="protein sequence ID" value="MFC4628622.1"/>
    <property type="molecule type" value="Genomic_DNA"/>
</dbReference>
<dbReference type="Gene3D" id="2.120.10.30">
    <property type="entry name" value="TolB, C-terminal domain"/>
    <property type="match status" value="1"/>
</dbReference>
<comment type="caution">
    <text evidence="2">The sequence shown here is derived from an EMBL/GenBank/DDBJ whole genome shotgun (WGS) entry which is preliminary data.</text>
</comment>
<organism evidence="2 3">
    <name type="scientific">Promicromonospora alba</name>
    <dbReference type="NCBI Taxonomy" id="1616110"/>
    <lineage>
        <taxon>Bacteria</taxon>
        <taxon>Bacillati</taxon>
        <taxon>Actinomycetota</taxon>
        <taxon>Actinomycetes</taxon>
        <taxon>Micrococcales</taxon>
        <taxon>Promicromonosporaceae</taxon>
        <taxon>Promicromonospora</taxon>
    </lineage>
</organism>
<reference evidence="3" key="1">
    <citation type="journal article" date="2019" name="Int. J. Syst. Evol. Microbiol.">
        <title>The Global Catalogue of Microorganisms (GCM) 10K type strain sequencing project: providing services to taxonomists for standard genome sequencing and annotation.</title>
        <authorList>
            <consortium name="The Broad Institute Genomics Platform"/>
            <consortium name="The Broad Institute Genome Sequencing Center for Infectious Disease"/>
            <person name="Wu L."/>
            <person name="Ma J."/>
        </authorList>
    </citation>
    <scope>NUCLEOTIDE SEQUENCE [LARGE SCALE GENOMIC DNA]</scope>
    <source>
        <strain evidence="3">CCUG 42722</strain>
    </source>
</reference>
<dbReference type="InterPro" id="IPR011042">
    <property type="entry name" value="6-blade_b-propeller_TolB-like"/>
</dbReference>
<evidence type="ECO:0000313" key="3">
    <source>
        <dbReference type="Proteomes" id="UP001596011"/>
    </source>
</evidence>
<evidence type="ECO:0000256" key="1">
    <source>
        <dbReference type="SAM" id="SignalP"/>
    </source>
</evidence>
<feature type="signal peptide" evidence="1">
    <location>
        <begin position="1"/>
        <end position="29"/>
    </location>
</feature>